<proteinExistence type="predicted"/>
<gene>
    <name evidence="3" type="ORF">DdX_06019</name>
</gene>
<keyword evidence="1" id="KW-0472">Membrane</keyword>
<organism evidence="3 4">
    <name type="scientific">Ditylenchus destructor</name>
    <dbReference type="NCBI Taxonomy" id="166010"/>
    <lineage>
        <taxon>Eukaryota</taxon>
        <taxon>Metazoa</taxon>
        <taxon>Ecdysozoa</taxon>
        <taxon>Nematoda</taxon>
        <taxon>Chromadorea</taxon>
        <taxon>Rhabditida</taxon>
        <taxon>Tylenchina</taxon>
        <taxon>Tylenchomorpha</taxon>
        <taxon>Sphaerularioidea</taxon>
        <taxon>Anguinidae</taxon>
        <taxon>Anguininae</taxon>
        <taxon>Ditylenchus</taxon>
    </lineage>
</organism>
<evidence type="ECO:0000313" key="4">
    <source>
        <dbReference type="Proteomes" id="UP001201812"/>
    </source>
</evidence>
<sequence>MGIKAVILISLTLIAVAALTEEYIANGNPGLTIEYAFLVALLPVSIICLCVQYRLSNRVIDLIIKRDNLYIIRPNSGNIGNGLGTGALTKMRKSLRAHLERQMRKNRVPTSAKDVDKY</sequence>
<dbReference type="AlphaFoldDB" id="A0AAD4NBZ9"/>
<dbReference type="EMBL" id="JAKKPZ010000007">
    <property type="protein sequence ID" value="KAI1718906.1"/>
    <property type="molecule type" value="Genomic_DNA"/>
</dbReference>
<accession>A0AAD4NBZ9</accession>
<name>A0AAD4NBZ9_9BILA</name>
<feature type="chain" id="PRO_5042067283" evidence="2">
    <location>
        <begin position="19"/>
        <end position="118"/>
    </location>
</feature>
<evidence type="ECO:0000256" key="2">
    <source>
        <dbReference type="SAM" id="SignalP"/>
    </source>
</evidence>
<keyword evidence="4" id="KW-1185">Reference proteome</keyword>
<evidence type="ECO:0000313" key="3">
    <source>
        <dbReference type="EMBL" id="KAI1718906.1"/>
    </source>
</evidence>
<keyword evidence="1" id="KW-1133">Transmembrane helix</keyword>
<feature type="signal peptide" evidence="2">
    <location>
        <begin position="1"/>
        <end position="18"/>
    </location>
</feature>
<dbReference type="Proteomes" id="UP001201812">
    <property type="component" value="Unassembled WGS sequence"/>
</dbReference>
<feature type="transmembrane region" description="Helical" evidence="1">
    <location>
        <begin position="36"/>
        <end position="55"/>
    </location>
</feature>
<keyword evidence="1" id="KW-0812">Transmembrane</keyword>
<keyword evidence="2" id="KW-0732">Signal</keyword>
<evidence type="ECO:0000256" key="1">
    <source>
        <dbReference type="SAM" id="Phobius"/>
    </source>
</evidence>
<reference evidence="3" key="1">
    <citation type="submission" date="2022-01" db="EMBL/GenBank/DDBJ databases">
        <title>Genome Sequence Resource for Two Populations of Ditylenchus destructor, the Migratory Endoparasitic Phytonematode.</title>
        <authorList>
            <person name="Zhang H."/>
            <person name="Lin R."/>
            <person name="Xie B."/>
        </authorList>
    </citation>
    <scope>NUCLEOTIDE SEQUENCE</scope>
    <source>
        <strain evidence="3">BazhouSP</strain>
    </source>
</reference>
<protein>
    <submittedName>
        <fullName evidence="3">Uncharacterized protein</fullName>
    </submittedName>
</protein>
<comment type="caution">
    <text evidence="3">The sequence shown here is derived from an EMBL/GenBank/DDBJ whole genome shotgun (WGS) entry which is preliminary data.</text>
</comment>